<reference evidence="2" key="1">
    <citation type="submission" date="2023-10" db="EMBL/GenBank/DDBJ databases">
        <title>Genome assembly of Pristionchus species.</title>
        <authorList>
            <person name="Yoshida K."/>
            <person name="Sommer R.J."/>
        </authorList>
    </citation>
    <scope>NUCLEOTIDE SEQUENCE</scope>
    <source>
        <strain evidence="2">RS5133</strain>
    </source>
</reference>
<comment type="caution">
    <text evidence="2">The sequence shown here is derived from an EMBL/GenBank/DDBJ whole genome shotgun (WGS) entry which is preliminary data.</text>
</comment>
<organism evidence="2 3">
    <name type="scientific">Pristionchus fissidentatus</name>
    <dbReference type="NCBI Taxonomy" id="1538716"/>
    <lineage>
        <taxon>Eukaryota</taxon>
        <taxon>Metazoa</taxon>
        <taxon>Ecdysozoa</taxon>
        <taxon>Nematoda</taxon>
        <taxon>Chromadorea</taxon>
        <taxon>Rhabditida</taxon>
        <taxon>Rhabditina</taxon>
        <taxon>Diplogasteromorpha</taxon>
        <taxon>Diplogasteroidea</taxon>
        <taxon>Neodiplogasteridae</taxon>
        <taxon>Pristionchus</taxon>
    </lineage>
</organism>
<evidence type="ECO:0000313" key="2">
    <source>
        <dbReference type="EMBL" id="GMT18081.1"/>
    </source>
</evidence>
<evidence type="ECO:0000313" key="3">
    <source>
        <dbReference type="Proteomes" id="UP001432322"/>
    </source>
</evidence>
<feature type="non-terminal residue" evidence="2">
    <location>
        <position position="1"/>
    </location>
</feature>
<feature type="non-terminal residue" evidence="2">
    <location>
        <position position="62"/>
    </location>
</feature>
<dbReference type="AlphaFoldDB" id="A0AAV5VHE7"/>
<gene>
    <name evidence="2" type="ORF">PFISCL1PPCAC_9378</name>
</gene>
<feature type="region of interest" description="Disordered" evidence="1">
    <location>
        <begin position="42"/>
        <end position="62"/>
    </location>
</feature>
<dbReference type="EMBL" id="BTSY01000003">
    <property type="protein sequence ID" value="GMT18081.1"/>
    <property type="molecule type" value="Genomic_DNA"/>
</dbReference>
<dbReference type="Proteomes" id="UP001432322">
    <property type="component" value="Unassembled WGS sequence"/>
</dbReference>
<keyword evidence="3" id="KW-1185">Reference proteome</keyword>
<accession>A0AAV5VHE7</accession>
<protein>
    <submittedName>
        <fullName evidence="2">Uncharacterized protein</fullName>
    </submittedName>
</protein>
<evidence type="ECO:0000256" key="1">
    <source>
        <dbReference type="SAM" id="MobiDB-lite"/>
    </source>
</evidence>
<sequence>WGPLVERLWTLCPSHPEAQPTKSANPRKDVHAINDHFWLNAHRPGLMGPRKPEQCLPLGPLE</sequence>
<proteinExistence type="predicted"/>
<name>A0AAV5VHE7_9BILA</name>